<protein>
    <recommendedName>
        <fullName evidence="2">Fe2OG dioxygenase domain-containing protein</fullName>
    </recommendedName>
</protein>
<reference evidence="3" key="1">
    <citation type="journal article" date="2021" name="Proc. Natl. Acad. Sci. U.S.A.">
        <title>Three genomes in the algal genus Volvox reveal the fate of a haploid sex-determining region after a transition to homothallism.</title>
        <authorList>
            <person name="Yamamoto K."/>
            <person name="Hamaji T."/>
            <person name="Kawai-Toyooka H."/>
            <person name="Matsuzaki R."/>
            <person name="Takahashi F."/>
            <person name="Nishimura Y."/>
            <person name="Kawachi M."/>
            <person name="Noguchi H."/>
            <person name="Minakuchi Y."/>
            <person name="Umen J.G."/>
            <person name="Toyoda A."/>
            <person name="Nozaki H."/>
        </authorList>
    </citation>
    <scope>NUCLEOTIDE SEQUENCE</scope>
    <source>
        <strain evidence="3">NIES-3780</strain>
    </source>
</reference>
<evidence type="ECO:0000313" key="3">
    <source>
        <dbReference type="EMBL" id="GIL50227.1"/>
    </source>
</evidence>
<accession>A0A8J4EY49</accession>
<organism evidence="3 4">
    <name type="scientific">Volvox africanus</name>
    <dbReference type="NCBI Taxonomy" id="51714"/>
    <lineage>
        <taxon>Eukaryota</taxon>
        <taxon>Viridiplantae</taxon>
        <taxon>Chlorophyta</taxon>
        <taxon>core chlorophytes</taxon>
        <taxon>Chlorophyceae</taxon>
        <taxon>CS clade</taxon>
        <taxon>Chlamydomonadales</taxon>
        <taxon>Volvocaceae</taxon>
        <taxon>Volvox</taxon>
    </lineage>
</organism>
<feature type="domain" description="Fe2OG dioxygenase" evidence="2">
    <location>
        <begin position="507"/>
        <end position="627"/>
    </location>
</feature>
<evidence type="ECO:0000313" key="4">
    <source>
        <dbReference type="Proteomes" id="UP000747399"/>
    </source>
</evidence>
<keyword evidence="4" id="KW-1185">Reference proteome</keyword>
<comment type="caution">
    <text evidence="3">The sequence shown here is derived from an EMBL/GenBank/DDBJ whole genome shotgun (WGS) entry which is preliminary data.</text>
</comment>
<evidence type="ECO:0000259" key="2">
    <source>
        <dbReference type="PROSITE" id="PS51471"/>
    </source>
</evidence>
<sequence length="708" mass="76604">MGVPSIRVWLLGSITIRPEKLSSTLYATATSASMSTLTPASALRQHPTISCWMHEPHHLWRRNFQARRNVVLRSCPSYFADCNRTGLGAKSAAGWTVPLELRIPARFVISSRSHSVLPLPVLGPSPPLLAPPPAARPTSSMEAIPETQPRSRKNPNKRQKQQQQPGRRTTHAVRPEKDAVLFIGFHPEELEVIQQQMPELLTQMEDGGSTSVIGVTYDMLSYTIPEVLLRQVSGASGADNSYGSTDSNGPAAVAAGRVILLVGPTARSLGAQLNDLLAEWGVVPALIAAYQPKHEGMSLRRLVAFLRDAHAAYYGLLQPVRVESLQQPPLTAVARGDERSGVFATSSSSAISAADAAGAEDDGTSDHWRVLEDVRVVLCAAMDAGEVASIHGHYRRDAGHVVVLDGLLTAPERRQLLDWLTAEGHDHGGPPPEGKWERVCVDHEGARPTWGLQPHVLQALRDHPPPPVVALQSRLAALYPEYDICHMPADQISDEYGSGDDSGGVDTSLSSFVGNAVMPGDPCAWHTDADPTTVPPHSPWVHNFGYYHNRELGRPLFVSMLLYLNEIWPEDYHAETMFLDPETQLGLFVRPAPGRVVLLEQDLPHRISAPSLEASGPRYSLVWKLVLVPRPRTNAPDPSGGGDCGEALAEGADGAVALEEAIAGAQEGGCVASGSEFQSICRPEWGEPVRIGSANSRYGIPAFQRGKR</sequence>
<dbReference type="InterPro" id="IPR005123">
    <property type="entry name" value="Oxoglu/Fe-dep_dioxygenase_dom"/>
</dbReference>
<feature type="compositionally biased region" description="Basic residues" evidence="1">
    <location>
        <begin position="150"/>
        <end position="160"/>
    </location>
</feature>
<dbReference type="PROSITE" id="PS51471">
    <property type="entry name" value="FE2OG_OXY"/>
    <property type="match status" value="1"/>
</dbReference>
<gene>
    <name evidence="3" type="ORF">Vafri_6459</name>
</gene>
<evidence type="ECO:0000256" key="1">
    <source>
        <dbReference type="SAM" id="MobiDB-lite"/>
    </source>
</evidence>
<dbReference type="Gene3D" id="2.60.120.620">
    <property type="entry name" value="q2cbj1_9rhob like domain"/>
    <property type="match status" value="1"/>
</dbReference>
<dbReference type="EMBL" id="BNCO01000008">
    <property type="protein sequence ID" value="GIL50227.1"/>
    <property type="molecule type" value="Genomic_DNA"/>
</dbReference>
<proteinExistence type="predicted"/>
<name>A0A8J4EY49_9CHLO</name>
<dbReference type="PANTHER" id="PTHR35169">
    <property type="entry name" value="FE2OG DIOXYGENASE DOMAIN-CONTAINING PROTEIN"/>
    <property type="match status" value="1"/>
</dbReference>
<dbReference type="Proteomes" id="UP000747399">
    <property type="component" value="Unassembled WGS sequence"/>
</dbReference>
<dbReference type="PANTHER" id="PTHR35169:SF1">
    <property type="entry name" value="PROLYL 4-HYDROXYLASE ALPHA SUBUNIT FE(2+) 2OG DIOXYGENASE DOMAIN-CONTAINING PROTEIN"/>
    <property type="match status" value="1"/>
</dbReference>
<dbReference type="AlphaFoldDB" id="A0A8J4EY49"/>
<feature type="region of interest" description="Disordered" evidence="1">
    <location>
        <begin position="128"/>
        <end position="173"/>
    </location>
</feature>